<dbReference type="Proteomes" id="UP001431776">
    <property type="component" value="Unassembled WGS sequence"/>
</dbReference>
<proteinExistence type="predicted"/>
<dbReference type="PROSITE" id="PS50005">
    <property type="entry name" value="TPR"/>
    <property type="match status" value="3"/>
</dbReference>
<feature type="repeat" description="TPR" evidence="3">
    <location>
        <begin position="291"/>
        <end position="324"/>
    </location>
</feature>
<dbReference type="InterPro" id="IPR011990">
    <property type="entry name" value="TPR-like_helical_dom_sf"/>
</dbReference>
<keyword evidence="5" id="KW-0732">Signal</keyword>
<dbReference type="Pfam" id="PF13429">
    <property type="entry name" value="TPR_15"/>
    <property type="match status" value="1"/>
</dbReference>
<dbReference type="Gene3D" id="1.25.40.10">
    <property type="entry name" value="Tetratricopeptide repeat domain"/>
    <property type="match status" value="5"/>
</dbReference>
<keyword evidence="2 3" id="KW-0802">TPR repeat</keyword>
<dbReference type="SMART" id="SM00028">
    <property type="entry name" value="TPR"/>
    <property type="match status" value="10"/>
</dbReference>
<evidence type="ECO:0000256" key="5">
    <source>
        <dbReference type="SAM" id="SignalP"/>
    </source>
</evidence>
<dbReference type="Pfam" id="PF14559">
    <property type="entry name" value="TPR_19"/>
    <property type="match status" value="1"/>
</dbReference>
<feature type="compositionally biased region" description="Basic and acidic residues" evidence="4">
    <location>
        <begin position="1972"/>
        <end position="1985"/>
    </location>
</feature>
<dbReference type="Pfam" id="PF13432">
    <property type="entry name" value="TPR_16"/>
    <property type="match status" value="1"/>
</dbReference>
<dbReference type="EMBL" id="JASCXX010000043">
    <property type="protein sequence ID" value="MDI6451635.1"/>
    <property type="molecule type" value="Genomic_DNA"/>
</dbReference>
<gene>
    <name evidence="6" type="ORF">QJ522_21410</name>
</gene>
<sequence>MGRFGKHLILIVLFLASARSTFAQAEGNPSDRYFALLREQPGNSYLYDRFYQAWLDTRTAEQLETYLRANLDRQNDIGNRLLLALFYERQGRDAKALELYRDVPAGSPVTSEYLFSRARVEARNLNFDAAISDLVKARELPCTDETVEKANRLLGELYIRTDQKDRAAALWRQLLEAGGEHQELCEDLIELQIREGLFDDALETNKELISITKDPYKGVMRRLRQGDIHQYKGDADKALDVYAEALEMVGEGSWLENQIYAQIERVFERNGNIDGLKDYLTGLVEGRPERIGLRRHLAHLLLETGATDEALEMFREILKVTPGDIANQKAYAKVLTDAGQLDKAIQLLEQLFERDRQDSEILIRLADLYHQNQQDEQAGARLARFLDLSDKSEYAYLRVAGLLEQYGLRERAEGVYQQMMAALPGRLSARQVYAEFLYRTDRENEALRLLQTVAREGDLQMLMRACHAAGAREHGARALQWAESRYDEFANDVTYLNHLCGMAIRLKAFDKALVWAMHQLRMANDFPMIRAALSQVIAAVDSDEKAGKLVREMEATDRLTIQQACLLSELLESQGRPAKADAVLAKAARSDPEIATRQQIHLYRLRRDWTRAAEGLEALLARTGTREPNFMRELVEAYEKCGRYEDALKSVQQWKQISPTSAAPRLCHSQLLDAMGRADEAVAVVEAASREFEGDTEVLSQLARLHASLGRHEQAQHTYWRLYEAAQSVPEKLNFIRHMVEAAGQVGTQSELIDRLQQQRQKNRSSAVPLLAMAEVYKQMGRHEERRQALLEASRLQTDDLSLLYELAGVEEAQGDWRKAVQTLERALALDDTSKTRLKIARLHIQRGNREDGFRILTEVAGGQRMDPRNAESIASTMMSIGAWDTAIRFLQGLLPLHPKDYKLRYQHAVALEEAGRATEAIDAFIELLGLDEEIPGNTNTRTPFTWLRQGVDTYIERILPAEAVALLRLDQCYSTAYRHRRERLQYGRSMSQRPANLPSNVMLPPTVDDLRDFAVSHILTLAESLDSAGKAQVTADLRRHGVANAEILTAIPWFGLSNLREAIEKLADEYPDSETVQAVWILHRIEGLGCTLEEAQRIFDMFERTHPRLALIVGLRCYGRDPIAVRLFKQSMQMLKDVPDPGYYEVSSVAYVLQNSQSGAALTEEQRAFLDRYLIDWYASLNQTVAGRIPIFRYVASLLGRRRDLSDYVRFLDREVAESSGATSPMAGSSSNRPMVWHLSYPPQDIPGLPDHVQELILNNPNYYIPVASRVPRVESARLGSYLDQIEDPVLKILVAVTSGRTDNAEKLTRTFLESHPTSLAAYVLAAGQATVNGAPQDVIALLEKARSLPMPAPYRRLLDGALVASAMELDPQQHPAEIDLGRRAVRRLMGDRLDLEQQEELLAAAETLGLAEEAENLRNQILASTTTRAASPGVPRASSVHPFTVALIERFFEKRQTDAALRLALNHLKNEAHDSLHYHFAGGTSSVAESIVGVVRKYGATARLMELAAGPGEATVRKLVEYGRICELLEHSEEAIAAYEKAVALDPKHPAARMRLALLSSKTDPRSGAKHLAAINPGAVNSVGQSLVRLVWQLFFTGQVESALDVARTVTEYLALIEESEKQNLDWVDSLADAIAAQCRHNACQLHHLYESRSPLAPNLGGGRRSQPFGGTVVTFSGAGSFRRQVRMDWGRPFREDARVADQRRTVHNALCRKMLEIPQLAQVGFARLAAEAEARDALTDQYAAMARQAMLTHKPYRQANPLAAVSRSLPGASLVSPAEYLVREAHRTRTLDKLVGEFTPQLRRNGADDQAEKLMVLAGVYAASPDRFFRTVDRFLSDGAGQGLARSGVVTDENSSVRMVIDAYLARNPAKHQPMEQFILDKIGEDIDRGRFVHQYLAEGWLTLLIHRNDPSARTFLDSIVALYSSPKGRVSGLDGRFRSYIVRLDNASGGRSMESIRATTQSPNAPSEQDRRARTRRDTIPRSRSRTRY</sequence>
<dbReference type="PANTHER" id="PTHR45586">
    <property type="entry name" value="TPR REPEAT-CONTAINING PROTEIN PA4667"/>
    <property type="match status" value="1"/>
</dbReference>
<dbReference type="PANTHER" id="PTHR45586:SF1">
    <property type="entry name" value="LIPOPOLYSACCHARIDE ASSEMBLY PROTEIN B"/>
    <property type="match status" value="1"/>
</dbReference>
<feature type="signal peptide" evidence="5">
    <location>
        <begin position="1"/>
        <end position="25"/>
    </location>
</feature>
<evidence type="ECO:0000256" key="4">
    <source>
        <dbReference type="SAM" id="MobiDB-lite"/>
    </source>
</evidence>
<comment type="caution">
    <text evidence="6">The sequence shown here is derived from an EMBL/GenBank/DDBJ whole genome shotgun (WGS) entry which is preliminary data.</text>
</comment>
<dbReference type="InterPro" id="IPR019734">
    <property type="entry name" value="TPR_rpt"/>
</dbReference>
<feature type="region of interest" description="Disordered" evidence="4">
    <location>
        <begin position="1956"/>
        <end position="1993"/>
    </location>
</feature>
<name>A0AAW6U157_9BACT</name>
<keyword evidence="1" id="KW-0677">Repeat</keyword>
<feature type="repeat" description="TPR" evidence="3">
    <location>
        <begin position="801"/>
        <end position="834"/>
    </location>
</feature>
<keyword evidence="7" id="KW-1185">Reference proteome</keyword>
<dbReference type="InterPro" id="IPR051012">
    <property type="entry name" value="CellSynth/LPSAsmb/PSIAsmb"/>
</dbReference>
<evidence type="ECO:0000256" key="2">
    <source>
        <dbReference type="ARBA" id="ARBA00022803"/>
    </source>
</evidence>
<dbReference type="RefSeq" id="WP_349247045.1">
    <property type="nucleotide sequence ID" value="NZ_JASCXX010000043.1"/>
</dbReference>
<evidence type="ECO:0000256" key="1">
    <source>
        <dbReference type="ARBA" id="ARBA00022737"/>
    </source>
</evidence>
<reference evidence="6" key="1">
    <citation type="submission" date="2023-05" db="EMBL/GenBank/DDBJ databases">
        <title>Anaerotaeda fermentans gen. nov., sp. nov., a novel anaerobic planctomycete of the new family within the order Sedimentisphaerales isolated from Taman Peninsula, Russia.</title>
        <authorList>
            <person name="Khomyakova M.A."/>
            <person name="Merkel A.Y."/>
            <person name="Slobodkin A.I."/>
        </authorList>
    </citation>
    <scope>NUCLEOTIDE SEQUENCE</scope>
    <source>
        <strain evidence="6">M17dextr</strain>
    </source>
</reference>
<evidence type="ECO:0000256" key="3">
    <source>
        <dbReference type="PROSITE-ProRule" id="PRU00339"/>
    </source>
</evidence>
<feature type="compositionally biased region" description="Polar residues" evidence="4">
    <location>
        <begin position="1961"/>
        <end position="1971"/>
    </location>
</feature>
<dbReference type="Pfam" id="PF13181">
    <property type="entry name" value="TPR_8"/>
    <property type="match status" value="1"/>
</dbReference>
<dbReference type="SUPFAM" id="SSF48452">
    <property type="entry name" value="TPR-like"/>
    <property type="match status" value="4"/>
</dbReference>
<protein>
    <submittedName>
        <fullName evidence="6">Tetratricopeptide repeat protein</fullName>
    </submittedName>
</protein>
<feature type="repeat" description="TPR" evidence="3">
    <location>
        <begin position="1518"/>
        <end position="1551"/>
    </location>
</feature>
<feature type="chain" id="PRO_5043790109" evidence="5">
    <location>
        <begin position="26"/>
        <end position="1993"/>
    </location>
</feature>
<evidence type="ECO:0000313" key="6">
    <source>
        <dbReference type="EMBL" id="MDI6451635.1"/>
    </source>
</evidence>
<organism evidence="6 7">
    <name type="scientific">Anaerobaca lacustris</name>
    <dbReference type="NCBI Taxonomy" id="3044600"/>
    <lineage>
        <taxon>Bacteria</taxon>
        <taxon>Pseudomonadati</taxon>
        <taxon>Planctomycetota</taxon>
        <taxon>Phycisphaerae</taxon>
        <taxon>Sedimentisphaerales</taxon>
        <taxon>Anaerobacaceae</taxon>
        <taxon>Anaerobaca</taxon>
    </lineage>
</organism>
<evidence type="ECO:0000313" key="7">
    <source>
        <dbReference type="Proteomes" id="UP001431776"/>
    </source>
</evidence>
<accession>A0AAW6U157</accession>